<dbReference type="Proteomes" id="UP000202419">
    <property type="component" value="Segment"/>
</dbReference>
<evidence type="ECO:0000313" key="2">
    <source>
        <dbReference type="EMBL" id="ABT14980.1"/>
    </source>
</evidence>
<evidence type="ECO:0000313" key="3">
    <source>
        <dbReference type="Proteomes" id="UP000202419"/>
    </source>
</evidence>
<dbReference type="Gene3D" id="3.40.30.10">
    <property type="entry name" value="Glutaredoxin"/>
    <property type="match status" value="1"/>
</dbReference>
<dbReference type="GeneID" id="5659579"/>
<keyword evidence="3" id="KW-1185">Reference proteome</keyword>
<organismHost>
    <name type="scientific">Chlorella</name>
    <dbReference type="NCBI Taxonomy" id="3071"/>
</organismHost>
<organism evidence="2 3">
    <name type="scientific">Paramecium bursaria Chlorella virus NY2A</name>
    <name type="common">PBCV-NY2A</name>
    <dbReference type="NCBI Taxonomy" id="46021"/>
    <lineage>
        <taxon>Viruses</taxon>
        <taxon>Varidnaviria</taxon>
        <taxon>Bamfordvirae</taxon>
        <taxon>Nucleocytoviricota</taxon>
        <taxon>Megaviricetes</taxon>
        <taxon>Algavirales</taxon>
        <taxon>Phycodnaviridae</taxon>
        <taxon>Chlorovirus</taxon>
        <taxon>Chlorovirus americanus</taxon>
    </lineage>
</organism>
<dbReference type="OrthoDB" id="26513at10239"/>
<feature type="domain" description="Thioredoxin" evidence="1">
    <location>
        <begin position="13"/>
        <end position="106"/>
    </location>
</feature>
<protein>
    <submittedName>
        <fullName evidence="2">Uncharacterized protein B581L</fullName>
    </submittedName>
</protein>
<dbReference type="InterPro" id="IPR013766">
    <property type="entry name" value="Thioredoxin_domain"/>
</dbReference>
<dbReference type="InterPro" id="IPR036249">
    <property type="entry name" value="Thioredoxin-like_sf"/>
</dbReference>
<dbReference type="SUPFAM" id="SSF52833">
    <property type="entry name" value="Thioredoxin-like"/>
    <property type="match status" value="1"/>
</dbReference>
<gene>
    <name evidence="2" type="primary">B581L</name>
    <name evidence="2" type="ORF">NY2A_B581L</name>
</gene>
<evidence type="ECO:0000259" key="1">
    <source>
        <dbReference type="Pfam" id="PF00085"/>
    </source>
</evidence>
<dbReference type="EMBL" id="DQ491002">
    <property type="protein sequence ID" value="ABT14980.1"/>
    <property type="molecule type" value="Genomic_DNA"/>
</dbReference>
<sequence>MTIVITMNIIKINTTHQLTQHIMTSTRPSVVQFTSKKCNPCKIFKNNIINTDIPIEVLDVDFYENKQIGKLFDISVLPTAIFITECKPITRMNGLKEYDEFIDLIKSVINDDCVIINWN</sequence>
<accession>A7IXA6</accession>
<dbReference type="CDD" id="cd02947">
    <property type="entry name" value="TRX_family"/>
    <property type="match status" value="1"/>
</dbReference>
<dbReference type="Pfam" id="PF00085">
    <property type="entry name" value="Thioredoxin"/>
    <property type="match status" value="1"/>
</dbReference>
<name>A7IXA6_PBCVN</name>
<reference evidence="2 3" key="1">
    <citation type="journal article" date="2007" name="Virology">
        <title>Sequence and annotation of the 369-kb NY-2A and the 345-kb AR158 viruses that infect Chlorella NC64A.</title>
        <authorList>
            <person name="Fitzgerald L.A."/>
            <person name="Graves M.V."/>
            <person name="Li X."/>
            <person name="Feldblyum T."/>
            <person name="Nierman W.C."/>
            <person name="Van Etten J.L."/>
        </authorList>
    </citation>
    <scope>NUCLEOTIDE SEQUENCE [LARGE SCALE GENOMIC DNA]</scope>
    <source>
        <strain evidence="2 3">NY-2A</strain>
    </source>
</reference>
<dbReference type="RefSeq" id="YP_001497777.1">
    <property type="nucleotide sequence ID" value="NC_009898.1"/>
</dbReference>
<proteinExistence type="predicted"/>
<dbReference type="KEGG" id="vg:5659579"/>